<dbReference type="PROSITE" id="PS51379">
    <property type="entry name" value="4FE4S_FER_2"/>
    <property type="match status" value="1"/>
</dbReference>
<dbReference type="PANTHER" id="PTHR42827:SF1">
    <property type="entry name" value="IRON-SULFUR CLUSTER-BINDING PROTEIN"/>
    <property type="match status" value="1"/>
</dbReference>
<dbReference type="PANTHER" id="PTHR42827">
    <property type="entry name" value="IRON-SULFUR CLUSTER-BINDING PROTEIN-RELATED"/>
    <property type="match status" value="1"/>
</dbReference>
<name>A0A3A4NWT8_ABYX5</name>
<sequence length="321" mass="35351">MDKLTQAVVSELLNLGADLVGVAPISRFANAPEGHRPTDFLPECKSVISIGLHIFQGMADVWGEYDQAGKTITPYLFYGYGLTNIESSRIVNRMAKLLEYKGYKTLCFMPTWVSSFYKYFEETLATNKVCAEFSHRHAAAAAGIVDLGWNGLGLSPEFGSMQRFNSILTSAELEPTPLYDGPALCRPKECGMKCVRTCPAQAFSETESQSLTIDGKTITYSTHDNIRCAYGIHAMVKGAGGRTHLEIPEGPGQPMHFYSELQGENIHMFDRGMLDNCFGIICGDFCGKCLHGCPSKKLTAKDMKDYDLSGRYTSLNRAILA</sequence>
<dbReference type="Proteomes" id="UP000265882">
    <property type="component" value="Unassembled WGS sequence"/>
</dbReference>
<evidence type="ECO:0000313" key="2">
    <source>
        <dbReference type="EMBL" id="RJP24978.1"/>
    </source>
</evidence>
<reference evidence="2 3" key="1">
    <citation type="journal article" date="2017" name="ISME J.">
        <title>Energy and carbon metabolisms in a deep terrestrial subsurface fluid microbial community.</title>
        <authorList>
            <person name="Momper L."/>
            <person name="Jungbluth S.P."/>
            <person name="Lee M.D."/>
            <person name="Amend J.P."/>
        </authorList>
    </citation>
    <scope>NUCLEOTIDE SEQUENCE [LARGE SCALE GENOMIC DNA]</scope>
    <source>
        <strain evidence="2">SURF_5</strain>
    </source>
</reference>
<gene>
    <name evidence="2" type="ORF">C4520_03095</name>
</gene>
<protein>
    <submittedName>
        <fullName evidence="2">Epoxyqueuosine reductase</fullName>
    </submittedName>
</protein>
<comment type="caution">
    <text evidence="2">The sequence shown here is derived from an EMBL/GenBank/DDBJ whole genome shotgun (WGS) entry which is preliminary data.</text>
</comment>
<evidence type="ECO:0000259" key="1">
    <source>
        <dbReference type="PROSITE" id="PS51379"/>
    </source>
</evidence>
<dbReference type="AlphaFoldDB" id="A0A3A4NWT8"/>
<dbReference type="EMBL" id="QZKU01000027">
    <property type="protein sequence ID" value="RJP24978.1"/>
    <property type="molecule type" value="Genomic_DNA"/>
</dbReference>
<accession>A0A3A4NWT8</accession>
<feature type="domain" description="4Fe-4S ferredoxin-type" evidence="1">
    <location>
        <begin position="175"/>
        <end position="208"/>
    </location>
</feature>
<evidence type="ECO:0000313" key="3">
    <source>
        <dbReference type="Proteomes" id="UP000265882"/>
    </source>
</evidence>
<organism evidence="2 3">
    <name type="scientific">Abyssobacteria bacterium (strain SURF_5)</name>
    <dbReference type="NCBI Taxonomy" id="2093360"/>
    <lineage>
        <taxon>Bacteria</taxon>
        <taxon>Pseudomonadati</taxon>
        <taxon>Candidatus Hydrogenedentota</taxon>
        <taxon>Candidatus Abyssobacteria</taxon>
    </lineage>
</organism>
<proteinExistence type="predicted"/>
<dbReference type="InterPro" id="IPR017896">
    <property type="entry name" value="4Fe4S_Fe-S-bd"/>
</dbReference>